<keyword evidence="2" id="KW-0808">Transferase</keyword>
<protein>
    <submittedName>
        <fullName evidence="2">CoA-transferase</fullName>
    </submittedName>
</protein>
<dbReference type="InterPro" id="IPR037171">
    <property type="entry name" value="NagB/RpiA_transferase-like"/>
</dbReference>
<reference evidence="2 3" key="1">
    <citation type="submission" date="2020-01" db="EMBL/GenBank/DDBJ databases">
        <title>Insect and environment-associated Actinomycetes.</title>
        <authorList>
            <person name="Currrie C."/>
            <person name="Chevrette M."/>
            <person name="Carlson C."/>
            <person name="Stubbendieck R."/>
            <person name="Wendt-Pienkowski E."/>
        </authorList>
    </citation>
    <scope>NUCLEOTIDE SEQUENCE [LARGE SCALE GENOMIC DNA]</scope>
    <source>
        <strain evidence="2 3">SID14163</strain>
    </source>
</reference>
<dbReference type="SMART" id="SM00882">
    <property type="entry name" value="CoA_trans"/>
    <property type="match status" value="1"/>
</dbReference>
<name>A0A7K3PUH1_9ACTN</name>
<dbReference type="RefSeq" id="WP_164249141.1">
    <property type="nucleotide sequence ID" value="NZ_JAAGMA010000863.1"/>
</dbReference>
<dbReference type="Proteomes" id="UP000470446">
    <property type="component" value="Unassembled WGS sequence"/>
</dbReference>
<evidence type="ECO:0000313" key="3">
    <source>
        <dbReference type="Proteomes" id="UP000470446"/>
    </source>
</evidence>
<dbReference type="PANTHER" id="PTHR43293">
    <property type="entry name" value="ACETATE COA-TRANSFERASE YDIF"/>
    <property type="match status" value="1"/>
</dbReference>
<evidence type="ECO:0000256" key="1">
    <source>
        <dbReference type="ARBA" id="ARBA00007047"/>
    </source>
</evidence>
<sequence length="258" mass="27883">MSVTETGLPAATRAEYCVVACAEAWRGDGEVLASPMGTVPAIGARLAKLTFSPDLLLTDGEALLMADVPAVGQRPGAVEGWLPFRQHLALTATGRRHVMMGASQLDRHGNQNISCIGDWARPTRQLLGVRGAPVNTLNNPTSYWVPKHSARVFVERVDMVSGVGYDRAAAAGPAATRYHRVPEVVTNLGVFDFETPDRTMRLRSLHPGVTVEQVTGATGFALTVPDEVPFTREPTEAELRLIREVVDPKGLREREVPA</sequence>
<dbReference type="AlphaFoldDB" id="A0A7K3PUH1"/>
<organism evidence="2 3">
    <name type="scientific">Streptomyces coelicoflavus</name>
    <dbReference type="NCBI Taxonomy" id="285562"/>
    <lineage>
        <taxon>Bacteria</taxon>
        <taxon>Bacillati</taxon>
        <taxon>Actinomycetota</taxon>
        <taxon>Actinomycetes</taxon>
        <taxon>Kitasatosporales</taxon>
        <taxon>Streptomycetaceae</taxon>
        <taxon>Streptomyces</taxon>
    </lineage>
</organism>
<dbReference type="Pfam" id="PF01144">
    <property type="entry name" value="CoA_trans"/>
    <property type="match status" value="1"/>
</dbReference>
<evidence type="ECO:0000313" key="2">
    <source>
        <dbReference type="EMBL" id="NEB13467.1"/>
    </source>
</evidence>
<gene>
    <name evidence="2" type="ORF">G3I32_32310</name>
</gene>
<proteinExistence type="inferred from homology"/>
<dbReference type="SUPFAM" id="SSF100950">
    <property type="entry name" value="NagB/RpiA/CoA transferase-like"/>
    <property type="match status" value="1"/>
</dbReference>
<dbReference type="Gene3D" id="3.40.1080.10">
    <property type="entry name" value="Glutaconate Coenzyme A-transferase"/>
    <property type="match status" value="1"/>
</dbReference>
<dbReference type="InterPro" id="IPR004165">
    <property type="entry name" value="CoA_trans_fam_I"/>
</dbReference>
<comment type="caution">
    <text evidence="2">The sequence shown here is derived from an EMBL/GenBank/DDBJ whole genome shotgun (WGS) entry which is preliminary data.</text>
</comment>
<comment type="similarity">
    <text evidence="1">Belongs to the 3-oxoacid CoA-transferase subunit B family.</text>
</comment>
<dbReference type="EMBL" id="JAAGMA010000863">
    <property type="protein sequence ID" value="NEB13467.1"/>
    <property type="molecule type" value="Genomic_DNA"/>
</dbReference>
<accession>A0A7K3PUH1</accession>
<dbReference type="GO" id="GO:0008410">
    <property type="term" value="F:CoA-transferase activity"/>
    <property type="evidence" value="ECO:0007669"/>
    <property type="project" value="InterPro"/>
</dbReference>
<dbReference type="PANTHER" id="PTHR43293:SF3">
    <property type="entry name" value="CHOLESTEROL RING-CLEAVING HYDROLASE IPDB SUBUNIT"/>
    <property type="match status" value="1"/>
</dbReference>